<protein>
    <submittedName>
        <fullName evidence="2 3">Uncharacterized protein</fullName>
    </submittedName>
</protein>
<dbReference type="Proteomes" id="UP000070412">
    <property type="component" value="Unassembled WGS sequence"/>
</dbReference>
<reference evidence="3" key="3">
    <citation type="submission" date="2022-06" db="UniProtKB">
        <authorList>
            <consortium name="EnsemblMetazoa"/>
        </authorList>
    </citation>
    <scope>IDENTIFICATION</scope>
</reference>
<organism evidence="2">
    <name type="scientific">Sarcoptes scabiei</name>
    <name type="common">Itch mite</name>
    <name type="synonym">Acarus scabiei</name>
    <dbReference type="NCBI Taxonomy" id="52283"/>
    <lineage>
        <taxon>Eukaryota</taxon>
        <taxon>Metazoa</taxon>
        <taxon>Ecdysozoa</taxon>
        <taxon>Arthropoda</taxon>
        <taxon>Chelicerata</taxon>
        <taxon>Arachnida</taxon>
        <taxon>Acari</taxon>
        <taxon>Acariformes</taxon>
        <taxon>Sarcoptiformes</taxon>
        <taxon>Astigmata</taxon>
        <taxon>Psoroptidia</taxon>
        <taxon>Sarcoptoidea</taxon>
        <taxon>Sarcoptidae</taxon>
        <taxon>Sarcoptinae</taxon>
        <taxon>Sarcoptes</taxon>
    </lineage>
</organism>
<evidence type="ECO:0000256" key="1">
    <source>
        <dbReference type="SAM" id="MobiDB-lite"/>
    </source>
</evidence>
<reference evidence="4" key="1">
    <citation type="journal article" date="2020" name="PLoS Negl. Trop. Dis.">
        <title>High-quality nuclear genome for Sarcoptes scabiei-A critical resource for a neglected parasite.</title>
        <authorList>
            <person name="Korhonen P.K."/>
            <person name="Gasser R.B."/>
            <person name="Ma G."/>
            <person name="Wang T."/>
            <person name="Stroehlein A.J."/>
            <person name="Young N.D."/>
            <person name="Ang C.S."/>
            <person name="Fernando D.D."/>
            <person name="Lu H.C."/>
            <person name="Taylor S."/>
            <person name="Reynolds S.L."/>
            <person name="Mofiz E."/>
            <person name="Najaraj S.H."/>
            <person name="Gowda H."/>
            <person name="Madugundu A."/>
            <person name="Renuse S."/>
            <person name="Holt D."/>
            <person name="Pandey A."/>
            <person name="Papenfuss A.T."/>
            <person name="Fischer K."/>
        </authorList>
    </citation>
    <scope>NUCLEOTIDE SEQUENCE [LARGE SCALE GENOMIC DNA]</scope>
</reference>
<reference evidence="2" key="2">
    <citation type="submission" date="2020-01" db="EMBL/GenBank/DDBJ databases">
        <authorList>
            <person name="Korhonen P.K.K."/>
            <person name="Guangxu M.G."/>
            <person name="Wang T.W."/>
            <person name="Stroehlein A.J.S."/>
            <person name="Young N.D."/>
            <person name="Ang C.-S.A."/>
            <person name="Fernando D.W.F."/>
            <person name="Lu H.L."/>
            <person name="Taylor S.T."/>
            <person name="Ehtesham M.E.M."/>
            <person name="Najaraj S.H.N."/>
            <person name="Harsha G.H.G."/>
            <person name="Madugundu A.M."/>
            <person name="Renuse S.R."/>
            <person name="Holt D.H."/>
            <person name="Pandey A.P."/>
            <person name="Papenfuss A.P."/>
            <person name="Gasser R.B.G."/>
            <person name="Fischer K.F."/>
        </authorList>
    </citation>
    <scope>NUCLEOTIDE SEQUENCE</scope>
    <source>
        <strain evidence="2">SSS_KF_BRIS2020</strain>
    </source>
</reference>
<evidence type="ECO:0000313" key="4">
    <source>
        <dbReference type="Proteomes" id="UP000070412"/>
    </source>
</evidence>
<dbReference type="EMBL" id="WVUK01000065">
    <property type="protein sequence ID" value="KAF7489301.1"/>
    <property type="molecule type" value="Genomic_DNA"/>
</dbReference>
<sequence length="123" mass="14088">MRKQSNKLELSTKDEDQEDDINITSSTSELLKTANTTVKMTIFFRKDSSLPDIEFSDCEQSRSSSSSLGGSFTLRKSPQRPQIVLRSKSRDKQRKSFHNQQIERDAMIESKQLESQNQKSSLP</sequence>
<keyword evidence="4" id="KW-1185">Reference proteome</keyword>
<proteinExistence type="predicted"/>
<evidence type="ECO:0000313" key="3">
    <source>
        <dbReference type="EnsemblMetazoa" id="KAF7489301.1"/>
    </source>
</evidence>
<feature type="region of interest" description="Disordered" evidence="1">
    <location>
        <begin position="1"/>
        <end position="21"/>
    </location>
</feature>
<feature type="compositionally biased region" description="Polar residues" evidence="1">
    <location>
        <begin position="113"/>
        <end position="123"/>
    </location>
</feature>
<dbReference type="EnsemblMetazoa" id="SSS_651s_mrna">
    <property type="protein sequence ID" value="KAF7489301.1"/>
    <property type="gene ID" value="SSS_651"/>
</dbReference>
<feature type="compositionally biased region" description="Low complexity" evidence="1">
    <location>
        <begin position="61"/>
        <end position="71"/>
    </location>
</feature>
<feature type="region of interest" description="Disordered" evidence="1">
    <location>
        <begin position="56"/>
        <end position="123"/>
    </location>
</feature>
<feature type="compositionally biased region" description="Basic and acidic residues" evidence="1">
    <location>
        <begin position="101"/>
        <end position="112"/>
    </location>
</feature>
<feature type="compositionally biased region" description="Basic residues" evidence="1">
    <location>
        <begin position="87"/>
        <end position="97"/>
    </location>
</feature>
<name>A0A834VAA7_SARSC</name>
<accession>A0A834VAA7</accession>
<dbReference type="AlphaFoldDB" id="A0A834VAA7"/>
<gene>
    <name evidence="2" type="ORF">SSS_651</name>
</gene>
<evidence type="ECO:0000313" key="2">
    <source>
        <dbReference type="EMBL" id="KAF7489301.1"/>
    </source>
</evidence>